<dbReference type="EMBL" id="KL198140">
    <property type="protein sequence ID" value="KDQ06347.1"/>
    <property type="molecule type" value="Genomic_DNA"/>
</dbReference>
<evidence type="ECO:0000313" key="1">
    <source>
        <dbReference type="EMBL" id="KDQ06347.1"/>
    </source>
</evidence>
<protein>
    <submittedName>
        <fullName evidence="1">Uncharacterized protein</fullName>
    </submittedName>
</protein>
<dbReference type="Proteomes" id="UP000027195">
    <property type="component" value="Unassembled WGS sequence"/>
</dbReference>
<feature type="non-terminal residue" evidence="1">
    <location>
        <position position="1"/>
    </location>
</feature>
<evidence type="ECO:0000313" key="2">
    <source>
        <dbReference type="Proteomes" id="UP000027195"/>
    </source>
</evidence>
<name>A0A067M3D4_BOTB1</name>
<feature type="non-terminal residue" evidence="1">
    <location>
        <position position="52"/>
    </location>
</feature>
<reference evidence="2" key="1">
    <citation type="journal article" date="2014" name="Proc. Natl. Acad. Sci. U.S.A.">
        <title>Extensive sampling of basidiomycete genomes demonstrates inadequacy of the white-rot/brown-rot paradigm for wood decay fungi.</title>
        <authorList>
            <person name="Riley R."/>
            <person name="Salamov A.A."/>
            <person name="Brown D.W."/>
            <person name="Nagy L.G."/>
            <person name="Floudas D."/>
            <person name="Held B.W."/>
            <person name="Levasseur A."/>
            <person name="Lombard V."/>
            <person name="Morin E."/>
            <person name="Otillar R."/>
            <person name="Lindquist E.A."/>
            <person name="Sun H."/>
            <person name="LaButti K.M."/>
            <person name="Schmutz J."/>
            <person name="Jabbour D."/>
            <person name="Luo H."/>
            <person name="Baker S.E."/>
            <person name="Pisabarro A.G."/>
            <person name="Walton J.D."/>
            <person name="Blanchette R.A."/>
            <person name="Henrissat B."/>
            <person name="Martin F."/>
            <person name="Cullen D."/>
            <person name="Hibbett D.S."/>
            <person name="Grigoriev I.V."/>
        </authorList>
    </citation>
    <scope>NUCLEOTIDE SEQUENCE [LARGE SCALE GENOMIC DNA]</scope>
    <source>
        <strain evidence="2">FD-172 SS1</strain>
    </source>
</reference>
<dbReference type="HOGENOM" id="CLU_161754_1_0_1"/>
<dbReference type="AlphaFoldDB" id="A0A067M3D4"/>
<sequence>KVVKPIPYSDDVFQAAAIEWLLVTDQPLDAFKHPKFKSMLEITLCAKGEVKL</sequence>
<dbReference type="OrthoDB" id="3256444at2759"/>
<gene>
    <name evidence="1" type="ORF">BOTBODRAFT_97247</name>
</gene>
<accession>A0A067M3D4</accession>
<dbReference type="InParanoid" id="A0A067M3D4"/>
<proteinExistence type="predicted"/>
<keyword evidence="2" id="KW-1185">Reference proteome</keyword>
<organism evidence="1 2">
    <name type="scientific">Botryobasidium botryosum (strain FD-172 SS1)</name>
    <dbReference type="NCBI Taxonomy" id="930990"/>
    <lineage>
        <taxon>Eukaryota</taxon>
        <taxon>Fungi</taxon>
        <taxon>Dikarya</taxon>
        <taxon>Basidiomycota</taxon>
        <taxon>Agaricomycotina</taxon>
        <taxon>Agaricomycetes</taxon>
        <taxon>Cantharellales</taxon>
        <taxon>Botryobasidiaceae</taxon>
        <taxon>Botryobasidium</taxon>
    </lineage>
</organism>